<evidence type="ECO:0000313" key="1">
    <source>
        <dbReference type="EMBL" id="ROP81279.1"/>
    </source>
</evidence>
<dbReference type="AlphaFoldDB" id="A0A3N1KR62"/>
<gene>
    <name evidence="1" type="ORF">EDC65_5135</name>
</gene>
<accession>A0A3N1KR62</accession>
<comment type="caution">
    <text evidence="1">The sequence shown here is derived from an EMBL/GenBank/DDBJ whole genome shotgun (WGS) entry which is preliminary data.</text>
</comment>
<evidence type="ECO:0000313" key="2">
    <source>
        <dbReference type="Proteomes" id="UP000278222"/>
    </source>
</evidence>
<keyword evidence="2" id="KW-1185">Reference proteome</keyword>
<proteinExistence type="predicted"/>
<dbReference type="Proteomes" id="UP000278222">
    <property type="component" value="Unassembled WGS sequence"/>
</dbReference>
<name>A0A3N1KR62_9PROT</name>
<dbReference type="EMBL" id="RJKX01000018">
    <property type="protein sequence ID" value="ROP81279.1"/>
    <property type="molecule type" value="Genomic_DNA"/>
</dbReference>
<sequence>MQNEELIGQEVETVAVFRTRWRIAEVYEGVDGIMYARLRRRGEESSLKTLALKTVMDRRRYSWGGRKGH</sequence>
<dbReference type="RefSeq" id="WP_123695029.1">
    <property type="nucleotide sequence ID" value="NZ_AP019700.1"/>
</dbReference>
<organism evidence="1 2">
    <name type="scientific">Stella humosa</name>
    <dbReference type="NCBI Taxonomy" id="94"/>
    <lineage>
        <taxon>Bacteria</taxon>
        <taxon>Pseudomonadati</taxon>
        <taxon>Pseudomonadota</taxon>
        <taxon>Alphaproteobacteria</taxon>
        <taxon>Rhodospirillales</taxon>
        <taxon>Stellaceae</taxon>
        <taxon>Stella</taxon>
    </lineage>
</organism>
<protein>
    <submittedName>
        <fullName evidence="1">Uncharacterized protein</fullName>
    </submittedName>
</protein>
<reference evidence="1 2" key="1">
    <citation type="submission" date="2018-11" db="EMBL/GenBank/DDBJ databases">
        <title>Genomic Encyclopedia of Type Strains, Phase IV (KMG-IV): sequencing the most valuable type-strain genomes for metagenomic binning, comparative biology and taxonomic classification.</title>
        <authorList>
            <person name="Goeker M."/>
        </authorList>
    </citation>
    <scope>NUCLEOTIDE SEQUENCE [LARGE SCALE GENOMIC DNA]</scope>
    <source>
        <strain evidence="1 2">DSM 5900</strain>
    </source>
</reference>